<proteinExistence type="predicted"/>
<keyword evidence="2" id="KW-0012">Acyltransferase</keyword>
<dbReference type="PANTHER" id="PTHR43877">
    <property type="entry name" value="AMINOALKYLPHOSPHONATE N-ACETYLTRANSFERASE-RELATED-RELATED"/>
    <property type="match status" value="1"/>
</dbReference>
<dbReference type="InterPro" id="IPR000182">
    <property type="entry name" value="GNAT_dom"/>
</dbReference>
<sequence>MTIRRAQAQDQKRIGELLDQVHDIHARARPDIFKIGRRKYPDAELEKRLADAQNPVFVYEDENGAVQGYAFCELQETQGHPSLASRRVLYLDDLCVNAACRGQHIGKRLYEYVLEYARREQCDSLTLNVWQANESASGFYRKLGLAPLKTLMEQRLS</sequence>
<organism evidence="4 5">
    <name type="scientific">Ottowia cancrivicina</name>
    <dbReference type="NCBI Taxonomy" id="3040346"/>
    <lineage>
        <taxon>Bacteria</taxon>
        <taxon>Pseudomonadati</taxon>
        <taxon>Pseudomonadota</taxon>
        <taxon>Betaproteobacteria</taxon>
        <taxon>Burkholderiales</taxon>
        <taxon>Comamonadaceae</taxon>
        <taxon>Ottowia</taxon>
    </lineage>
</organism>
<dbReference type="EMBL" id="JARVII010000013">
    <property type="protein sequence ID" value="MDG9699552.1"/>
    <property type="molecule type" value="Genomic_DNA"/>
</dbReference>
<evidence type="ECO:0000313" key="4">
    <source>
        <dbReference type="EMBL" id="MDG9699552.1"/>
    </source>
</evidence>
<dbReference type="GO" id="GO:0016747">
    <property type="term" value="F:acyltransferase activity, transferring groups other than amino-acyl groups"/>
    <property type="evidence" value="ECO:0007669"/>
    <property type="project" value="InterPro"/>
</dbReference>
<accession>A0AAW6RNL9</accession>
<dbReference type="PROSITE" id="PS51186">
    <property type="entry name" value="GNAT"/>
    <property type="match status" value="1"/>
</dbReference>
<dbReference type="SUPFAM" id="SSF55729">
    <property type="entry name" value="Acyl-CoA N-acyltransferases (Nat)"/>
    <property type="match status" value="1"/>
</dbReference>
<evidence type="ECO:0000259" key="3">
    <source>
        <dbReference type="PROSITE" id="PS51186"/>
    </source>
</evidence>
<feature type="domain" description="N-acetyltransferase" evidence="3">
    <location>
        <begin position="1"/>
        <end position="157"/>
    </location>
</feature>
<protein>
    <submittedName>
        <fullName evidence="4">GNAT family N-acetyltransferase</fullName>
    </submittedName>
</protein>
<keyword evidence="1" id="KW-0808">Transferase</keyword>
<dbReference type="RefSeq" id="WP_279524438.1">
    <property type="nucleotide sequence ID" value="NZ_JARVII010000013.1"/>
</dbReference>
<dbReference type="AlphaFoldDB" id="A0AAW6RNL9"/>
<comment type="caution">
    <text evidence="4">The sequence shown here is derived from an EMBL/GenBank/DDBJ whole genome shotgun (WGS) entry which is preliminary data.</text>
</comment>
<dbReference type="Proteomes" id="UP001237156">
    <property type="component" value="Unassembled WGS sequence"/>
</dbReference>
<dbReference type="InterPro" id="IPR016181">
    <property type="entry name" value="Acyl_CoA_acyltransferase"/>
</dbReference>
<dbReference type="InterPro" id="IPR050832">
    <property type="entry name" value="Bact_Acetyltransf"/>
</dbReference>
<dbReference type="Pfam" id="PF00583">
    <property type="entry name" value="Acetyltransf_1"/>
    <property type="match status" value="1"/>
</dbReference>
<gene>
    <name evidence="4" type="ORF">QB898_07490</name>
</gene>
<keyword evidence="5" id="KW-1185">Reference proteome</keyword>
<evidence type="ECO:0000313" key="5">
    <source>
        <dbReference type="Proteomes" id="UP001237156"/>
    </source>
</evidence>
<dbReference type="CDD" id="cd04301">
    <property type="entry name" value="NAT_SF"/>
    <property type="match status" value="1"/>
</dbReference>
<dbReference type="Gene3D" id="3.40.630.30">
    <property type="match status" value="1"/>
</dbReference>
<evidence type="ECO:0000256" key="1">
    <source>
        <dbReference type="ARBA" id="ARBA00022679"/>
    </source>
</evidence>
<evidence type="ECO:0000256" key="2">
    <source>
        <dbReference type="ARBA" id="ARBA00023315"/>
    </source>
</evidence>
<name>A0AAW6RNL9_9BURK</name>
<reference evidence="4 5" key="1">
    <citation type="submission" date="2023-04" db="EMBL/GenBank/DDBJ databases">
        <title>Ottowia paracancer sp. nov., isolated from human stomach.</title>
        <authorList>
            <person name="Song Y."/>
        </authorList>
    </citation>
    <scope>NUCLEOTIDE SEQUENCE [LARGE SCALE GENOMIC DNA]</scope>
    <source>
        <strain evidence="4 5">10c7w1</strain>
    </source>
</reference>